<dbReference type="AlphaFoldDB" id="A0A843WKI1"/>
<evidence type="ECO:0000256" key="1">
    <source>
        <dbReference type="ARBA" id="ARBA00004141"/>
    </source>
</evidence>
<evidence type="ECO:0000256" key="3">
    <source>
        <dbReference type="ARBA" id="ARBA00022692"/>
    </source>
</evidence>
<keyword evidence="5" id="KW-0472">Membrane</keyword>
<dbReference type="PANTHER" id="PTHR47830">
    <property type="entry name" value="OS11G0534100 PROTEIN"/>
    <property type="match status" value="1"/>
</dbReference>
<feature type="chain" id="PRO_5032303308" evidence="6">
    <location>
        <begin position="22"/>
        <end position="164"/>
    </location>
</feature>
<dbReference type="GO" id="GO:0016020">
    <property type="term" value="C:membrane"/>
    <property type="evidence" value="ECO:0007669"/>
    <property type="project" value="UniProtKB-SubCell"/>
</dbReference>
<feature type="signal peptide" evidence="6">
    <location>
        <begin position="1"/>
        <end position="21"/>
    </location>
</feature>
<keyword evidence="4" id="KW-1133">Transmembrane helix</keyword>
<dbReference type="Pfam" id="PF04819">
    <property type="entry name" value="DUF716"/>
    <property type="match status" value="1"/>
</dbReference>
<keyword evidence="3" id="KW-0812">Transmembrane</keyword>
<name>A0A843WKI1_COLES</name>
<reference evidence="7" key="1">
    <citation type="submission" date="2017-07" db="EMBL/GenBank/DDBJ databases">
        <title>Taro Niue Genome Assembly and Annotation.</title>
        <authorList>
            <person name="Atibalentja N."/>
            <person name="Keating K."/>
            <person name="Fields C.J."/>
        </authorList>
    </citation>
    <scope>NUCLEOTIDE SEQUENCE</scope>
    <source>
        <strain evidence="7">Niue_2</strain>
        <tissue evidence="7">Leaf</tissue>
    </source>
</reference>
<comment type="subcellular location">
    <subcellularLocation>
        <location evidence="1">Membrane</location>
        <topology evidence="1">Multi-pass membrane protein</topology>
    </subcellularLocation>
</comment>
<keyword evidence="6" id="KW-0732">Signal</keyword>
<evidence type="ECO:0000313" key="8">
    <source>
        <dbReference type="Proteomes" id="UP000652761"/>
    </source>
</evidence>
<sequence length="164" mass="18105">MIQPRHLLCHLPLYLAHLTLAVAIAHQLISAAVSHPLLRTPVYRLEALQFSAVLLLAHALLLSHSQPHILPLPLDLALPPRCPHLRPPLRCLRPLHRLLHPPTPHTTTSRRGAMPLFVTELALAGSVPLLGLWSLQTGLSLYAEAFIPDGCQRLLDVATRIEDP</sequence>
<keyword evidence="8" id="KW-1185">Reference proteome</keyword>
<evidence type="ECO:0000256" key="4">
    <source>
        <dbReference type="ARBA" id="ARBA00022989"/>
    </source>
</evidence>
<evidence type="ECO:0000256" key="5">
    <source>
        <dbReference type="ARBA" id="ARBA00023136"/>
    </source>
</evidence>
<evidence type="ECO:0000313" key="7">
    <source>
        <dbReference type="EMBL" id="MQM10982.1"/>
    </source>
</evidence>
<proteinExistence type="inferred from homology"/>
<dbReference type="InterPro" id="IPR006904">
    <property type="entry name" value="DUF716"/>
</dbReference>
<dbReference type="OrthoDB" id="1924702at2759"/>
<dbReference type="Proteomes" id="UP000652761">
    <property type="component" value="Unassembled WGS sequence"/>
</dbReference>
<accession>A0A843WKI1</accession>
<evidence type="ECO:0000256" key="6">
    <source>
        <dbReference type="SAM" id="SignalP"/>
    </source>
</evidence>
<gene>
    <name evidence="7" type="ORF">Taro_043883</name>
</gene>
<evidence type="ECO:0000256" key="2">
    <source>
        <dbReference type="ARBA" id="ARBA00006948"/>
    </source>
</evidence>
<dbReference type="EMBL" id="NMUH01004835">
    <property type="protein sequence ID" value="MQM10982.1"/>
    <property type="molecule type" value="Genomic_DNA"/>
</dbReference>
<comment type="caution">
    <text evidence="7">The sequence shown here is derived from an EMBL/GenBank/DDBJ whole genome shotgun (WGS) entry which is preliminary data.</text>
</comment>
<protein>
    <submittedName>
        <fullName evidence="7">Uncharacterized protein</fullName>
    </submittedName>
</protein>
<dbReference type="PANTHER" id="PTHR47830:SF1">
    <property type="entry name" value="OS11G0534100 PROTEIN"/>
    <property type="match status" value="1"/>
</dbReference>
<comment type="similarity">
    <text evidence="2">Belongs to the TMEM45 family.</text>
</comment>
<organism evidence="7 8">
    <name type="scientific">Colocasia esculenta</name>
    <name type="common">Wild taro</name>
    <name type="synonym">Arum esculentum</name>
    <dbReference type="NCBI Taxonomy" id="4460"/>
    <lineage>
        <taxon>Eukaryota</taxon>
        <taxon>Viridiplantae</taxon>
        <taxon>Streptophyta</taxon>
        <taxon>Embryophyta</taxon>
        <taxon>Tracheophyta</taxon>
        <taxon>Spermatophyta</taxon>
        <taxon>Magnoliopsida</taxon>
        <taxon>Liliopsida</taxon>
        <taxon>Araceae</taxon>
        <taxon>Aroideae</taxon>
        <taxon>Colocasieae</taxon>
        <taxon>Colocasia</taxon>
    </lineage>
</organism>